<dbReference type="Proteomes" id="UP000078576">
    <property type="component" value="Unassembled WGS sequence"/>
</dbReference>
<dbReference type="AlphaFoldDB" id="A0A194V9B3"/>
<proteinExistence type="predicted"/>
<feature type="compositionally biased region" description="Basic and acidic residues" evidence="1">
    <location>
        <begin position="70"/>
        <end position="87"/>
    </location>
</feature>
<evidence type="ECO:0000313" key="3">
    <source>
        <dbReference type="Proteomes" id="UP000078576"/>
    </source>
</evidence>
<gene>
    <name evidence="2" type="ORF">VP1G_11175</name>
</gene>
<organism evidence="2 3">
    <name type="scientific">Cytospora mali</name>
    <name type="common">Apple Valsa canker fungus</name>
    <name type="synonym">Valsa mali</name>
    <dbReference type="NCBI Taxonomy" id="578113"/>
    <lineage>
        <taxon>Eukaryota</taxon>
        <taxon>Fungi</taxon>
        <taxon>Dikarya</taxon>
        <taxon>Ascomycota</taxon>
        <taxon>Pezizomycotina</taxon>
        <taxon>Sordariomycetes</taxon>
        <taxon>Sordariomycetidae</taxon>
        <taxon>Diaporthales</taxon>
        <taxon>Cytosporaceae</taxon>
        <taxon>Cytospora</taxon>
    </lineage>
</organism>
<feature type="region of interest" description="Disordered" evidence="1">
    <location>
        <begin position="56"/>
        <end position="107"/>
    </location>
</feature>
<evidence type="ECO:0000256" key="1">
    <source>
        <dbReference type="SAM" id="MobiDB-lite"/>
    </source>
</evidence>
<protein>
    <submittedName>
        <fullName evidence="2">Uncharacterized protein</fullName>
    </submittedName>
</protein>
<keyword evidence="3" id="KW-1185">Reference proteome</keyword>
<name>A0A194V9B3_CYTMA</name>
<sequence length="322" mass="34914">MENSSFSESNLTNASIGNVIIGLHQPGHLVKPPPRDDVRERLADLLQQEPLFQTRLGRLRLQEDDPPAPVRHERRDAAQPDDDRQTTPKDPALGLPAPQPAPRRRGLVRRRHGGRLVAVEEVRQLRAPLARPRDGAYGRRPGRVAYRAEEVLGREGHGGGVLAQLGDDGGAVEGAQPRGGAQQPVQEGDVAHADHDLGVPPQHVQRRLVPEEGGHELAHGAAADHAHEGVDLRVREGGQELRLAHGYVAVDRPGARVLNILTLYPLASNSAFPRAVGSGIASCRRSEGEMKPTVPPGRRALGMMMSGGDIVVRLLEERDYDD</sequence>
<evidence type="ECO:0000313" key="2">
    <source>
        <dbReference type="EMBL" id="KUI60406.1"/>
    </source>
</evidence>
<dbReference type="EMBL" id="KN714750">
    <property type="protein sequence ID" value="KUI60406.1"/>
    <property type="molecule type" value="Genomic_DNA"/>
</dbReference>
<accession>A0A194V9B3</accession>
<reference evidence="3" key="1">
    <citation type="submission" date="2014-12" db="EMBL/GenBank/DDBJ databases">
        <title>Genome Sequence of Valsa Canker Pathogens Uncovers a Specific Adaption of Colonization on Woody Bark.</title>
        <authorList>
            <person name="Yin Z."/>
            <person name="Liu H."/>
            <person name="Gao X."/>
            <person name="Li Z."/>
            <person name="Song N."/>
            <person name="Ke X."/>
            <person name="Dai Q."/>
            <person name="Wu Y."/>
            <person name="Sun Y."/>
            <person name="Xu J.-R."/>
            <person name="Kang Z.K."/>
            <person name="Wang L."/>
            <person name="Huang L."/>
        </authorList>
    </citation>
    <scope>NUCLEOTIDE SEQUENCE [LARGE SCALE GENOMIC DNA]</scope>
    <source>
        <strain evidence="3">SXYL134</strain>
    </source>
</reference>